<protein>
    <submittedName>
        <fullName evidence="2">Uncharacterized protein</fullName>
    </submittedName>
</protein>
<evidence type="ECO:0000313" key="3">
    <source>
        <dbReference type="Proteomes" id="UP001642540"/>
    </source>
</evidence>
<sequence length="92" mass="10151">MLIVYLALVIGSAAGQNENYGLSKFYANDEVLEFSCSVEFNRPLNLDCACVNGLWLLYNNCNEHITISGQNQHCARLPSISVSPSTAKLLRL</sequence>
<evidence type="ECO:0000256" key="1">
    <source>
        <dbReference type="SAM" id="SignalP"/>
    </source>
</evidence>
<feature type="chain" id="PRO_5046534162" evidence="1">
    <location>
        <begin position="16"/>
        <end position="92"/>
    </location>
</feature>
<reference evidence="2 3" key="1">
    <citation type="submission" date="2024-08" db="EMBL/GenBank/DDBJ databases">
        <authorList>
            <person name="Cucini C."/>
            <person name="Frati F."/>
        </authorList>
    </citation>
    <scope>NUCLEOTIDE SEQUENCE [LARGE SCALE GENOMIC DNA]</scope>
</reference>
<proteinExistence type="predicted"/>
<feature type="signal peptide" evidence="1">
    <location>
        <begin position="1"/>
        <end position="15"/>
    </location>
</feature>
<dbReference type="Proteomes" id="UP001642540">
    <property type="component" value="Unassembled WGS sequence"/>
</dbReference>
<name>A0ABP1Q9V3_9HEXA</name>
<comment type="caution">
    <text evidence="2">The sequence shown here is derived from an EMBL/GenBank/DDBJ whole genome shotgun (WGS) entry which is preliminary data.</text>
</comment>
<accession>A0ABP1Q9V3</accession>
<organism evidence="2 3">
    <name type="scientific">Orchesella dallaii</name>
    <dbReference type="NCBI Taxonomy" id="48710"/>
    <lineage>
        <taxon>Eukaryota</taxon>
        <taxon>Metazoa</taxon>
        <taxon>Ecdysozoa</taxon>
        <taxon>Arthropoda</taxon>
        <taxon>Hexapoda</taxon>
        <taxon>Collembola</taxon>
        <taxon>Entomobryomorpha</taxon>
        <taxon>Entomobryoidea</taxon>
        <taxon>Orchesellidae</taxon>
        <taxon>Orchesellinae</taxon>
        <taxon>Orchesella</taxon>
    </lineage>
</organism>
<keyword evidence="3" id="KW-1185">Reference proteome</keyword>
<keyword evidence="1" id="KW-0732">Signal</keyword>
<gene>
    <name evidence="2" type="ORF">ODALV1_LOCUS9001</name>
</gene>
<evidence type="ECO:0000313" key="2">
    <source>
        <dbReference type="EMBL" id="CAL8095202.1"/>
    </source>
</evidence>
<dbReference type="EMBL" id="CAXLJM020000027">
    <property type="protein sequence ID" value="CAL8095202.1"/>
    <property type="molecule type" value="Genomic_DNA"/>
</dbReference>